<sequence>MKAEFEAVLRSEAVTRLPVDAFVRAITVNRGRRIALLLGAGASLSSGMPSAERCIWEWKRDIFVTNNPTLRDAVGELSLAGTKARIQQWLDLRGNYPTAGAEAEYSFYAAECYPTGADRRAFFHRYVQTALPHTGYKLLPLLARCELLKSVWTTNFDGLVARACATANVIAVETGIDCLQRILRPHVNGELRVASLHGDYRYDALKNTGEELQRQEHELTQALMHEVVDCDLVVLGYSGRDTSLMNLLEDAFLKPGQTRLYWCGFGDTPSANVAELLGKVHASGRDAFYIATEGFDDVIARIALHYLDGPLLAEAKTILDVAGKPQQATRLFAVPPLSATALVKSNAYPMTYPQEILQLRLDFPENEHRRSWLEGKLDGIDASAVVAGDGAFALGDAATLAKCLGDNLTASISALAISDDEFAKDGRIRSVLQRCLVRSAARLLNVESDGWRLWDASPYTKKRFDGGTFAIHRAVRIRFMSLSKQPLAVLMPEVIVKDATGALAHRDIAKILKNEIYGFQHNREFDADLQHWTSRLAGIDIPALGGGHYRLRKAPWYAGLAQKGKPPLPQKFEKHARQNGLIVQDVPLVFSSSTGSQEVRHANPLQGLVQNRPWDFGITRAGLASNIEVSVVCPKRDGEHLKRFLLGLHERAAPEQAEQDYLHVYPGFAAGFGLPLSVPSPGDANWLDVDDILPSDVLSAAKKLALRICRGLDAIRLLNPRAVAIVYVPARWQDLNIVRTDSENFNLHDYVKAYAARAGLSTQLIREKTAGSTQLCRVRWWLSLALYTKALRTPWRLDCIDDETAYVGLGYSIDHTAELGTHILLGCSHLYSARGEGLQFRLGRIENPIIRGRNPFMSEDDARRTGENIRQLFFDSKMRLPSRVVIHKRTGFIEEERRGLCQGLDGVPNIELIEVKIEESLRYIASKLVSGKPEVDSFPVPRGTTIVTGGHSALLWLHGSTPHAQNPRLKYFQGKRRIPAPLSIRRYMGQSDIVQVASEILGLSKMNWNTFDYYSLLPATLDSASAIAKVGMYLSGFTSAPYDYRLLI</sequence>
<dbReference type="GO" id="GO:0003676">
    <property type="term" value="F:nucleic acid binding"/>
    <property type="evidence" value="ECO:0007669"/>
    <property type="project" value="InterPro"/>
</dbReference>
<dbReference type="Gene3D" id="3.30.420.10">
    <property type="entry name" value="Ribonuclease H-like superfamily/Ribonuclease H"/>
    <property type="match status" value="1"/>
</dbReference>
<dbReference type="SUPFAM" id="SSF53098">
    <property type="entry name" value="Ribonuclease H-like"/>
    <property type="match status" value="1"/>
</dbReference>
<dbReference type="EMBL" id="JAKLJA010000055">
    <property type="protein sequence ID" value="MCG5078299.1"/>
    <property type="molecule type" value="Genomic_DNA"/>
</dbReference>
<dbReference type="InterPro" id="IPR012337">
    <property type="entry name" value="RNaseH-like_sf"/>
</dbReference>
<dbReference type="Gene3D" id="3.40.50.1220">
    <property type="entry name" value="TPP-binding domain"/>
    <property type="match status" value="1"/>
</dbReference>
<dbReference type="AlphaFoldDB" id="A0A9X1UMR5"/>
<gene>
    <name evidence="1" type="ORF">L5014_34065</name>
</gene>
<comment type="caution">
    <text evidence="1">The sequence shown here is derived from an EMBL/GenBank/DDBJ whole genome shotgun (WGS) entry which is preliminary data.</text>
</comment>
<dbReference type="InterPro" id="IPR036397">
    <property type="entry name" value="RNaseH_sf"/>
</dbReference>
<dbReference type="Proteomes" id="UP001139308">
    <property type="component" value="Unassembled WGS sequence"/>
</dbReference>
<protein>
    <submittedName>
        <fullName evidence="1">SIR2 family protein</fullName>
    </submittedName>
</protein>
<keyword evidence="2" id="KW-1185">Reference proteome</keyword>
<dbReference type="RefSeq" id="WP_238468295.1">
    <property type="nucleotide sequence ID" value="NZ_JAKLJA010000055.1"/>
</dbReference>
<dbReference type="Gene3D" id="3.40.50.2300">
    <property type="match status" value="1"/>
</dbReference>
<reference evidence="1" key="1">
    <citation type="submission" date="2022-01" db="EMBL/GenBank/DDBJ databases">
        <title>Genome sequence and assembly of Parabukholderia sp. RG36.</title>
        <authorList>
            <person name="Chhetri G."/>
        </authorList>
    </citation>
    <scope>NUCLEOTIDE SEQUENCE</scope>
    <source>
        <strain evidence="1">RG36</strain>
    </source>
</reference>
<dbReference type="Pfam" id="PF13289">
    <property type="entry name" value="SIR2_2"/>
    <property type="match status" value="1"/>
</dbReference>
<dbReference type="InterPro" id="IPR029035">
    <property type="entry name" value="DHS-like_NAD/FAD-binding_dom"/>
</dbReference>
<proteinExistence type="predicted"/>
<dbReference type="SUPFAM" id="SSF52467">
    <property type="entry name" value="DHS-like NAD/FAD-binding domain"/>
    <property type="match status" value="1"/>
</dbReference>
<evidence type="ECO:0000313" key="2">
    <source>
        <dbReference type="Proteomes" id="UP001139308"/>
    </source>
</evidence>
<organism evidence="1 2">
    <name type="scientific">Paraburkholderia tagetis</name>
    <dbReference type="NCBI Taxonomy" id="2913261"/>
    <lineage>
        <taxon>Bacteria</taxon>
        <taxon>Pseudomonadati</taxon>
        <taxon>Pseudomonadota</taxon>
        <taxon>Betaproteobacteria</taxon>
        <taxon>Burkholderiales</taxon>
        <taxon>Burkholderiaceae</taxon>
        <taxon>Paraburkholderia</taxon>
    </lineage>
</organism>
<name>A0A9X1UMR5_9BURK</name>
<evidence type="ECO:0000313" key="1">
    <source>
        <dbReference type="EMBL" id="MCG5078299.1"/>
    </source>
</evidence>
<accession>A0A9X1UMR5</accession>
<dbReference type="CDD" id="cd04659">
    <property type="entry name" value="Piwi_piwi-like_ProArk"/>
    <property type="match status" value="1"/>
</dbReference>